<feature type="region of interest" description="Disordered" evidence="1">
    <location>
        <begin position="445"/>
        <end position="465"/>
    </location>
</feature>
<feature type="compositionally biased region" description="Low complexity" evidence="1">
    <location>
        <begin position="679"/>
        <end position="691"/>
    </location>
</feature>
<name>A0A0D2HCB9_9EURO</name>
<accession>A0A0D2HCB9</accession>
<dbReference type="VEuPathDB" id="FungiDB:Z520_05116"/>
<feature type="compositionally biased region" description="Polar residues" evidence="1">
    <location>
        <begin position="192"/>
        <end position="202"/>
    </location>
</feature>
<dbReference type="Proteomes" id="UP000053411">
    <property type="component" value="Unassembled WGS sequence"/>
</dbReference>
<feature type="compositionally biased region" description="Low complexity" evidence="1">
    <location>
        <begin position="769"/>
        <end position="784"/>
    </location>
</feature>
<feature type="region of interest" description="Disordered" evidence="1">
    <location>
        <begin position="182"/>
        <end position="202"/>
    </location>
</feature>
<organism evidence="3 4">
    <name type="scientific">Fonsecaea multimorphosa CBS 102226</name>
    <dbReference type="NCBI Taxonomy" id="1442371"/>
    <lineage>
        <taxon>Eukaryota</taxon>
        <taxon>Fungi</taxon>
        <taxon>Dikarya</taxon>
        <taxon>Ascomycota</taxon>
        <taxon>Pezizomycotina</taxon>
        <taxon>Eurotiomycetes</taxon>
        <taxon>Chaetothyriomycetidae</taxon>
        <taxon>Chaetothyriales</taxon>
        <taxon>Herpotrichiellaceae</taxon>
        <taxon>Fonsecaea</taxon>
    </lineage>
</organism>
<proteinExistence type="predicted"/>
<keyword evidence="2" id="KW-0472">Membrane</keyword>
<sequence>MWPIWLIIVIAVVGAAILTCTGILLAITLERRRHRQILRAHGLTRGLSKYHRPKLSACEQNYSHVTHPTTPLRRSVQLPFGIISIGADSAGEDEEKQLTTAADSVEDYIEVLRPRSKRGILRPFSGHPLYIPKTRRQGKLRKAVPLDRIHKSPLSAITEFSDPSTGVSPVTPEFPAEPTTIATDEKAKSQPENHPSTQWPLSNISTRCSDILPTEITSIAARESVLMRKGVSKHRQATGPPSATVPRSVSAGSMASLAPDEPLPPLPTIQAPRHLKTRASTTSLDTVGSSVLGVFMSSLANNGTEPSASKPELNLQPATLGLGRDREFSAPRLQAPPVKQKIHGLCVGQPSIRSLHPTVDVDELSPSSTTNVSHAPPFPTIIVPDESFKVIDASGWDLPPLKVGKTRLPSSRPNRHSMIEHSRIADYRAVSDSATSILGTDGDVFSVPEAPKRPNSVATGNPLRWDRQGSFATKRHSLSSLDGPRRGHRRQNCVRITNLPCLDLRANGAMRLPELKEEQQQLAYASTFEADESVHGFEIKQPRPTFKMGQSETSTKSSTTPIPSPFRNPPILTPTPRPARKQYIQRPDSAVSGTPRPDSEVFDFSHIATQVPKRCNISPCQWPLSPCSRPNVLLRETPPSSQASARIPFESPTLPSPALNSASLYPRKSLVKGPRGPRNSSHSSNAPSASPLQNKIGPSYRVTKARDSSGPGDFAVRKSVMILRGMDSERSLLEHRRTKTSNPTVAEYESPDIIAMPSPLMNKRVMGLRSTSCTPSATSTPRSAPLDRQRASRGSSPLARSGSNSNRQPQSRATAARMSLNSDHLELPPPVMCVSPSVMSVGDGSIWEDVSVRGDSPEPEIHVAPLALRPRTDHNQQQRYPLTSTSQARGGGEDLFNTQGNGQFLGPHAPFVGADTENASRLVQQLERAVSGEQWNQKDIVHPSDDPYVNVAPMRYDARGQRDLDIFQQLPNHNRKEIGLGLRLGNSTMRST</sequence>
<feature type="region of interest" description="Disordered" evidence="1">
    <location>
        <begin position="543"/>
        <end position="598"/>
    </location>
</feature>
<keyword evidence="2" id="KW-0812">Transmembrane</keyword>
<feature type="transmembrane region" description="Helical" evidence="2">
    <location>
        <begin position="6"/>
        <end position="29"/>
    </location>
</feature>
<protein>
    <submittedName>
        <fullName evidence="3">Uncharacterized protein</fullName>
    </submittedName>
</protein>
<evidence type="ECO:0000256" key="2">
    <source>
        <dbReference type="SAM" id="Phobius"/>
    </source>
</evidence>
<keyword evidence="2" id="KW-1133">Transmembrane helix</keyword>
<evidence type="ECO:0000313" key="3">
    <source>
        <dbReference type="EMBL" id="KIX99540.1"/>
    </source>
</evidence>
<keyword evidence="4" id="KW-1185">Reference proteome</keyword>
<feature type="compositionally biased region" description="Pro residues" evidence="1">
    <location>
        <begin position="562"/>
        <end position="577"/>
    </location>
</feature>
<feature type="region of interest" description="Disordered" evidence="1">
    <location>
        <begin position="633"/>
        <end position="713"/>
    </location>
</feature>
<dbReference type="RefSeq" id="XP_016633663.1">
    <property type="nucleotide sequence ID" value="XM_016775620.1"/>
</dbReference>
<evidence type="ECO:0000313" key="4">
    <source>
        <dbReference type="Proteomes" id="UP000053411"/>
    </source>
</evidence>
<dbReference type="GeneID" id="27710862"/>
<dbReference type="AlphaFoldDB" id="A0A0D2HCB9"/>
<dbReference type="OrthoDB" id="3546893at2759"/>
<gene>
    <name evidence="3" type="ORF">Z520_05116</name>
</gene>
<reference evidence="3 4" key="1">
    <citation type="submission" date="2015-01" db="EMBL/GenBank/DDBJ databases">
        <title>The Genome Sequence of Fonsecaea multimorphosa CBS 102226.</title>
        <authorList>
            <consortium name="The Broad Institute Genomics Platform"/>
            <person name="Cuomo C."/>
            <person name="de Hoog S."/>
            <person name="Gorbushina A."/>
            <person name="Stielow B."/>
            <person name="Teixiera M."/>
            <person name="Abouelleil A."/>
            <person name="Chapman S.B."/>
            <person name="Priest M."/>
            <person name="Young S.K."/>
            <person name="Wortman J."/>
            <person name="Nusbaum C."/>
            <person name="Birren B."/>
        </authorList>
    </citation>
    <scope>NUCLEOTIDE SEQUENCE [LARGE SCALE GENOMIC DNA]</scope>
    <source>
        <strain evidence="3 4">CBS 102226</strain>
    </source>
</reference>
<evidence type="ECO:0000256" key="1">
    <source>
        <dbReference type="SAM" id="MobiDB-lite"/>
    </source>
</evidence>
<dbReference type="EMBL" id="KN848069">
    <property type="protein sequence ID" value="KIX99540.1"/>
    <property type="molecule type" value="Genomic_DNA"/>
</dbReference>
<feature type="compositionally biased region" description="Polar residues" evidence="1">
    <location>
        <begin position="801"/>
        <end position="813"/>
    </location>
</feature>
<feature type="region of interest" description="Disordered" evidence="1">
    <location>
        <begin position="769"/>
        <end position="816"/>
    </location>
</feature>